<protein>
    <submittedName>
        <fullName evidence="7">Methyl-accepting chemotaxis protein</fullName>
    </submittedName>
</protein>
<dbReference type="PROSITE" id="PS50111">
    <property type="entry name" value="CHEMOTAXIS_TRANSDUC_2"/>
    <property type="match status" value="1"/>
</dbReference>
<dbReference type="EMBL" id="AP027151">
    <property type="protein sequence ID" value="BDV41439.1"/>
    <property type="molecule type" value="Genomic_DNA"/>
</dbReference>
<keyword evidence="4" id="KW-1133">Transmembrane helix</keyword>
<keyword evidence="1 3" id="KW-0807">Transducer</keyword>
<feature type="transmembrane region" description="Helical" evidence="4">
    <location>
        <begin position="12"/>
        <end position="32"/>
    </location>
</feature>
<dbReference type="Gene3D" id="1.10.287.950">
    <property type="entry name" value="Methyl-accepting chemotaxis protein"/>
    <property type="match status" value="1"/>
</dbReference>
<dbReference type="InterPro" id="IPR003660">
    <property type="entry name" value="HAMP_dom"/>
</dbReference>
<evidence type="ECO:0000259" key="6">
    <source>
        <dbReference type="PROSITE" id="PS50885"/>
    </source>
</evidence>
<feature type="transmembrane region" description="Helical" evidence="4">
    <location>
        <begin position="186"/>
        <end position="209"/>
    </location>
</feature>
<sequence>MQLTIKRKMGLTLGLTLLGMAVIVVFMLIGFAKVQRHQLAMEKLAAVNTSALRGNIAMLKAREYEAEFFDRHQDKWVARVKESVDKVNVQLDAISANNADPKIKGWVENARKLATQYVGQFEKLSQKALASDFKDESLNEDREDLRDIINEFEPLLDNYIPKQVGASYQEASKALNHELVLTRIQILAAIIVVALTLLACLLTISVGLISSLRKVVERLSDIADGDGDLTKRIELQNNDELGELAARFNNFVEKLHVIIAQVSHNTLQVASSSFQLQATAGQMAEGAEKAASQVGAVASASEELAATSFEIATNCGNVAESSRLANDSAQTGAQVVQKTVEVMARIADRVMDSARTVESLGSRSDQIGEIISTIEDIADQTNLLALNAAIEAARAGEQGRGFAVVADEVRALAERTSRATREISQMIKGIQDETKGAVSAMEQGVREVENGRSEAARSGEAIQAILEQFRMLDAQVGEISTTADEQTRTTTEISSSVMEITDIIEATAAGANDSAEAAAGLAHLAEELKQLVGRFKLAS</sequence>
<dbReference type="CDD" id="cd06225">
    <property type="entry name" value="HAMP"/>
    <property type="match status" value="1"/>
</dbReference>
<keyword evidence="4" id="KW-0472">Membrane</keyword>
<evidence type="ECO:0000256" key="1">
    <source>
        <dbReference type="ARBA" id="ARBA00023224"/>
    </source>
</evidence>
<accession>A0ABN6VMN7</accession>
<dbReference type="Pfam" id="PF00015">
    <property type="entry name" value="MCPsignal"/>
    <property type="match status" value="1"/>
</dbReference>
<reference evidence="7 8" key="1">
    <citation type="submission" date="2022-12" db="EMBL/GenBank/DDBJ databases">
        <title>Polyphasic characterization of Geotalea uranireducens NIT-SL11 newly isolated from a complex of sewage sludge and microbially reduced graphene oxide.</title>
        <authorList>
            <person name="Xie L."/>
            <person name="Yoshida N."/>
            <person name="Meng L."/>
        </authorList>
    </citation>
    <scope>NUCLEOTIDE SEQUENCE [LARGE SCALE GENOMIC DNA]</scope>
    <source>
        <strain evidence="7 8">NIT-SL11</strain>
    </source>
</reference>
<keyword evidence="8" id="KW-1185">Reference proteome</keyword>
<dbReference type="PANTHER" id="PTHR32089:SF112">
    <property type="entry name" value="LYSOZYME-LIKE PROTEIN-RELATED"/>
    <property type="match status" value="1"/>
</dbReference>
<dbReference type="CDD" id="cd11386">
    <property type="entry name" value="MCP_signal"/>
    <property type="match status" value="1"/>
</dbReference>
<evidence type="ECO:0000259" key="5">
    <source>
        <dbReference type="PROSITE" id="PS50111"/>
    </source>
</evidence>
<comment type="similarity">
    <text evidence="2">Belongs to the methyl-accepting chemotaxis (MCP) protein family.</text>
</comment>
<feature type="domain" description="Methyl-accepting transducer" evidence="5">
    <location>
        <begin position="265"/>
        <end position="501"/>
    </location>
</feature>
<evidence type="ECO:0000256" key="4">
    <source>
        <dbReference type="SAM" id="Phobius"/>
    </source>
</evidence>
<gene>
    <name evidence="7" type="primary">mcp40H-12</name>
    <name evidence="7" type="ORF">GURASL_03620</name>
</gene>
<proteinExistence type="inferred from homology"/>
<feature type="domain" description="HAMP" evidence="6">
    <location>
        <begin position="206"/>
        <end position="260"/>
    </location>
</feature>
<dbReference type="SUPFAM" id="SSF58104">
    <property type="entry name" value="Methyl-accepting chemotaxis protein (MCP) signaling domain"/>
    <property type="match status" value="1"/>
</dbReference>
<evidence type="ECO:0000313" key="7">
    <source>
        <dbReference type="EMBL" id="BDV41439.1"/>
    </source>
</evidence>
<dbReference type="InterPro" id="IPR004089">
    <property type="entry name" value="MCPsignal_dom"/>
</dbReference>
<evidence type="ECO:0000313" key="8">
    <source>
        <dbReference type="Proteomes" id="UP001317705"/>
    </source>
</evidence>
<keyword evidence="4" id="KW-0812">Transmembrane</keyword>
<name>A0ABN6VMN7_9BACT</name>
<dbReference type="Proteomes" id="UP001317705">
    <property type="component" value="Chromosome"/>
</dbReference>
<dbReference type="PANTHER" id="PTHR32089">
    <property type="entry name" value="METHYL-ACCEPTING CHEMOTAXIS PROTEIN MCPB"/>
    <property type="match status" value="1"/>
</dbReference>
<dbReference type="RefSeq" id="WP_282001424.1">
    <property type="nucleotide sequence ID" value="NZ_AP027151.1"/>
</dbReference>
<dbReference type="SMART" id="SM00304">
    <property type="entry name" value="HAMP"/>
    <property type="match status" value="1"/>
</dbReference>
<dbReference type="Pfam" id="PF00672">
    <property type="entry name" value="HAMP"/>
    <property type="match status" value="1"/>
</dbReference>
<dbReference type="SMART" id="SM00283">
    <property type="entry name" value="MA"/>
    <property type="match status" value="1"/>
</dbReference>
<dbReference type="PROSITE" id="PS50885">
    <property type="entry name" value="HAMP"/>
    <property type="match status" value="1"/>
</dbReference>
<organism evidence="7 8">
    <name type="scientific">Geotalea uraniireducens</name>
    <dbReference type="NCBI Taxonomy" id="351604"/>
    <lineage>
        <taxon>Bacteria</taxon>
        <taxon>Pseudomonadati</taxon>
        <taxon>Thermodesulfobacteriota</taxon>
        <taxon>Desulfuromonadia</taxon>
        <taxon>Geobacterales</taxon>
        <taxon>Geobacteraceae</taxon>
        <taxon>Geotalea</taxon>
    </lineage>
</organism>
<evidence type="ECO:0000256" key="2">
    <source>
        <dbReference type="ARBA" id="ARBA00029447"/>
    </source>
</evidence>
<evidence type="ECO:0000256" key="3">
    <source>
        <dbReference type="PROSITE-ProRule" id="PRU00284"/>
    </source>
</evidence>